<sequence>MALLEGARRDERREPRDVEVLGAAGLDGGVGVGHGGVSWDTAGKRGKEETARRASVRASPGGGGNSVTLGPANAEPIKKRGAEGHGRSVGRAGPQARARSRGGRARGAAAPCGRAPPDRNFCRSGRVL</sequence>
<evidence type="ECO:0000313" key="2">
    <source>
        <dbReference type="EMBL" id="AFD24460.1"/>
    </source>
</evidence>
<feature type="compositionally biased region" description="Basic and acidic residues" evidence="1">
    <location>
        <begin position="76"/>
        <end position="86"/>
    </location>
</feature>
<dbReference type="EMBL" id="CP002191">
    <property type="protein sequence ID" value="AFD24460.1"/>
    <property type="molecule type" value="Genomic_DNA"/>
</dbReference>
<dbReference type="Proteomes" id="UP000007575">
    <property type="component" value="Chromosome"/>
</dbReference>
<proteinExistence type="predicted"/>
<name>H8GWJ0_DEIGI</name>
<feature type="compositionally biased region" description="Low complexity" evidence="1">
    <location>
        <begin position="106"/>
        <end position="115"/>
    </location>
</feature>
<dbReference type="GO" id="GO:0016874">
    <property type="term" value="F:ligase activity"/>
    <property type="evidence" value="ECO:0007669"/>
    <property type="project" value="UniProtKB-KW"/>
</dbReference>
<feature type="compositionally biased region" description="Basic and acidic residues" evidence="1">
    <location>
        <begin position="1"/>
        <end position="19"/>
    </location>
</feature>
<organism evidence="2 3">
    <name type="scientific">Deinococcus gobiensis (strain DSM 21396 / JCM 16679 / CGMCC 1.7299 / I-0)</name>
    <dbReference type="NCBI Taxonomy" id="745776"/>
    <lineage>
        <taxon>Bacteria</taxon>
        <taxon>Thermotogati</taxon>
        <taxon>Deinococcota</taxon>
        <taxon>Deinococci</taxon>
        <taxon>Deinococcales</taxon>
        <taxon>Deinococcaceae</taxon>
        <taxon>Deinococcus</taxon>
    </lineage>
</organism>
<dbReference type="KEGG" id="dgo:DGo_CA0533"/>
<evidence type="ECO:0000256" key="1">
    <source>
        <dbReference type="SAM" id="MobiDB-lite"/>
    </source>
</evidence>
<reference evidence="2 3" key="1">
    <citation type="journal article" date="2012" name="PLoS ONE">
        <title>Genome sequence and transcriptome analysis of the radioresistant bacterium Deinococcus gobiensis: insights into the extreme environmental adaptations.</title>
        <authorList>
            <person name="Yuan M."/>
            <person name="Chen M."/>
            <person name="Zhang W."/>
            <person name="Lu W."/>
            <person name="Wang J."/>
            <person name="Yang M."/>
            <person name="Zhao P."/>
            <person name="Tang R."/>
            <person name="Li X."/>
            <person name="Hao Y."/>
            <person name="Zhou Z."/>
            <person name="Zhan Y."/>
            <person name="Yu H."/>
            <person name="Teng C."/>
            <person name="Yan Y."/>
            <person name="Ping S."/>
            <person name="Wang Y."/>
            <person name="Lin M."/>
        </authorList>
    </citation>
    <scope>NUCLEOTIDE SEQUENCE [LARGE SCALE GENOMIC DNA]</scope>
    <source>
        <strain evidence="2 3">I-0</strain>
    </source>
</reference>
<dbReference type="AlphaFoldDB" id="H8GWJ0"/>
<feature type="compositionally biased region" description="Basic and acidic residues" evidence="1">
    <location>
        <begin position="42"/>
        <end position="52"/>
    </location>
</feature>
<feature type="compositionally biased region" description="Gly residues" evidence="1">
    <location>
        <begin position="25"/>
        <end position="36"/>
    </location>
</feature>
<protein>
    <submittedName>
        <fullName evidence="2">5-formyltetrahydrofolate cyclo-ligase</fullName>
    </submittedName>
</protein>
<feature type="region of interest" description="Disordered" evidence="1">
    <location>
        <begin position="1"/>
        <end position="128"/>
    </location>
</feature>
<keyword evidence="2" id="KW-0436">Ligase</keyword>
<keyword evidence="3" id="KW-1185">Reference proteome</keyword>
<evidence type="ECO:0000313" key="3">
    <source>
        <dbReference type="Proteomes" id="UP000007575"/>
    </source>
</evidence>
<dbReference type="STRING" id="745776.DGo_CA0533"/>
<gene>
    <name evidence="2" type="ordered locus">DGo_CA0533</name>
</gene>
<accession>H8GWJ0</accession>
<dbReference type="HOGENOM" id="CLU_1955971_0_0_0"/>